<feature type="compositionally biased region" description="Pro residues" evidence="1">
    <location>
        <begin position="621"/>
        <end position="633"/>
    </location>
</feature>
<accession>A0A7S2YKU5</accession>
<proteinExistence type="predicted"/>
<feature type="region of interest" description="Disordered" evidence="1">
    <location>
        <begin position="9"/>
        <end position="30"/>
    </location>
</feature>
<protein>
    <submittedName>
        <fullName evidence="2">Uncharacterized protein</fullName>
    </submittedName>
</protein>
<evidence type="ECO:0000313" key="2">
    <source>
        <dbReference type="EMBL" id="CAD9982177.1"/>
    </source>
</evidence>
<evidence type="ECO:0000256" key="1">
    <source>
        <dbReference type="SAM" id="MobiDB-lite"/>
    </source>
</evidence>
<dbReference type="EMBL" id="HBHT01030443">
    <property type="protein sequence ID" value="CAD9982177.1"/>
    <property type="molecule type" value="Transcribed_RNA"/>
</dbReference>
<organism evidence="2">
    <name type="scientific">Entomoneis paludosa</name>
    <dbReference type="NCBI Taxonomy" id="265537"/>
    <lineage>
        <taxon>Eukaryota</taxon>
        <taxon>Sar</taxon>
        <taxon>Stramenopiles</taxon>
        <taxon>Ochrophyta</taxon>
        <taxon>Bacillariophyta</taxon>
        <taxon>Bacillariophyceae</taxon>
        <taxon>Bacillariophycidae</taxon>
        <taxon>Entomoneidaceae</taxon>
        <taxon>Entomoneis</taxon>
    </lineage>
</organism>
<name>A0A7S2YKU5_9STRA</name>
<feature type="region of interest" description="Disordered" evidence="1">
    <location>
        <begin position="598"/>
        <end position="636"/>
    </location>
</feature>
<feature type="region of interest" description="Disordered" evidence="1">
    <location>
        <begin position="533"/>
        <end position="583"/>
    </location>
</feature>
<feature type="compositionally biased region" description="Polar residues" evidence="1">
    <location>
        <begin position="536"/>
        <end position="547"/>
    </location>
</feature>
<gene>
    <name evidence="2" type="ORF">APAL1065_LOCUS20415</name>
</gene>
<reference evidence="2" key="1">
    <citation type="submission" date="2021-01" db="EMBL/GenBank/DDBJ databases">
        <authorList>
            <person name="Corre E."/>
            <person name="Pelletier E."/>
            <person name="Niang G."/>
            <person name="Scheremetjew M."/>
            <person name="Finn R."/>
            <person name="Kale V."/>
            <person name="Holt S."/>
            <person name="Cochrane G."/>
            <person name="Meng A."/>
            <person name="Brown T."/>
            <person name="Cohen L."/>
        </authorList>
    </citation>
    <scope>NUCLEOTIDE SEQUENCE</scope>
    <source>
        <strain evidence="2">CCMP125</strain>
    </source>
</reference>
<dbReference type="AlphaFoldDB" id="A0A7S2YKU5"/>
<sequence length="699" mass="79587">MSFRSFKFLGFEDPSNENDERPNTTNRTSDSTMDHILARSTLRTWIPTWTVLSFWCSLLPLLTWWKIISSFSSPSAASAAASLARVCSSEDGALTTQWMVYSLQQYQVWSIWIEQQLTHHIWKWAFPYKIYQPLRFYSRLRQVLRWIRYGRFAFPLARMCLKLFDQLMALTKTWRQSKVASSEKAKRLEHRSLLLKDIRKVESLAKLQTALARLPSTIFRNIVKQTHGEDAAMAMAHNLHQQQEHGRKIHDQLQQLKIEVKQSFAHTADLYDQVVQLTQELKVALNKTLLSSHNLISPHSRFSVMWRVTVTNCLMMELFRLTVSWYLTSTFKLSTTQIISRLLIDCEVPEIKHHFAFFRDRVDDVRKHLSNVIPLLPPPDDFLICVPSGSSARLILQFGGMLEAFVDVVSFADIFIWFFTGDLDMEGVIIPKPFFTRCILPGTLVQVLDHPTLPEKLPTLIAQIVEATRVVGWSRAIRWALAIGPAFVMLVVNPFKSYFFRHMDIDTTQDLLIRCAESFGMLSPIRPSFGSAGNLRGSTVSTSSSEPPNEGILRASSSHPENLLLSEGDSPHPSQVGLSFDSPVHRGRTLVNMNQEESSFISTPSHGFIPPPLSLPESQLPTPPPPIPSPSPLIPRNKSIRFEIDDEEPDDEDGSYRLSYSGRYTSSRSLSNNYIGHQEDDPAITSAMFLKGFHPNKLD</sequence>